<protein>
    <submittedName>
        <fullName evidence="4">Response regulator</fullName>
    </submittedName>
</protein>
<dbReference type="SMART" id="SM00448">
    <property type="entry name" value="REC"/>
    <property type="match status" value="1"/>
</dbReference>
<comment type="caution">
    <text evidence="4">The sequence shown here is derived from an EMBL/GenBank/DDBJ whole genome shotgun (WGS) entry which is preliminary data.</text>
</comment>
<gene>
    <name evidence="4" type="ORF">H3V53_18000</name>
</gene>
<dbReference type="InterPro" id="IPR011006">
    <property type="entry name" value="CheY-like_superfamily"/>
</dbReference>
<dbReference type="InterPro" id="IPR050595">
    <property type="entry name" value="Bact_response_regulator"/>
</dbReference>
<reference evidence="4 5" key="1">
    <citation type="journal article" date="2022" name="Arch. Microbiol.">
        <title>Paraburkholderia bengalensis sp. nov. isolated from roots of Oryza sativa, IR64.</title>
        <authorList>
            <person name="Nag P."/>
            <person name="Mondal N."/>
            <person name="Sarkar J."/>
            <person name="Das S."/>
        </authorList>
    </citation>
    <scope>NUCLEOTIDE SEQUENCE [LARGE SCALE GENOMIC DNA]</scope>
    <source>
        <strain evidence="4 5">IR64_4_BI</strain>
    </source>
</reference>
<dbReference type="InterPro" id="IPR001789">
    <property type="entry name" value="Sig_transdc_resp-reg_receiver"/>
</dbReference>
<dbReference type="PANTHER" id="PTHR44591">
    <property type="entry name" value="STRESS RESPONSE REGULATOR PROTEIN 1"/>
    <property type="match status" value="1"/>
</dbReference>
<dbReference type="Proteomes" id="UP001386437">
    <property type="component" value="Unassembled WGS sequence"/>
</dbReference>
<organism evidence="4 5">
    <name type="scientific">Paraburkholderia bengalensis</name>
    <dbReference type="NCBI Taxonomy" id="2747562"/>
    <lineage>
        <taxon>Bacteria</taxon>
        <taxon>Pseudomonadati</taxon>
        <taxon>Pseudomonadota</taxon>
        <taxon>Betaproteobacteria</taxon>
        <taxon>Burkholderiales</taxon>
        <taxon>Burkholderiaceae</taxon>
        <taxon>Paraburkholderia</taxon>
    </lineage>
</organism>
<evidence type="ECO:0000313" key="4">
    <source>
        <dbReference type="EMBL" id="MEI5999033.1"/>
    </source>
</evidence>
<proteinExistence type="predicted"/>
<keyword evidence="5" id="KW-1185">Reference proteome</keyword>
<dbReference type="EMBL" id="JACFYJ010000028">
    <property type="protein sequence ID" value="MEI5999033.1"/>
    <property type="molecule type" value="Genomic_DNA"/>
</dbReference>
<accession>A0ABU8IUP7</accession>
<feature type="domain" description="Response regulatory" evidence="3">
    <location>
        <begin position="7"/>
        <end position="122"/>
    </location>
</feature>
<keyword evidence="1 2" id="KW-0597">Phosphoprotein</keyword>
<dbReference type="SUPFAM" id="SSF52172">
    <property type="entry name" value="CheY-like"/>
    <property type="match status" value="1"/>
</dbReference>
<sequence length="132" mass="14210">MQSTSPYVAIVDDDASVCRAIRRLLLSIDIEADIFISGEEFLSAWSKKPARSPACVLLDIHMPGKNGLEIQRQLSGSGISVIIMTAFDEIGLHQQALCSGAAGYLRKPFSESILLSTVKTALQEAASSETKI</sequence>
<dbReference type="Gene3D" id="3.40.50.2300">
    <property type="match status" value="1"/>
</dbReference>
<dbReference type="RefSeq" id="WP_336599142.1">
    <property type="nucleotide sequence ID" value="NZ_JACFYJ010000028.1"/>
</dbReference>
<name>A0ABU8IUP7_9BURK</name>
<dbReference type="PANTHER" id="PTHR44591:SF25">
    <property type="entry name" value="CHEMOTAXIS TWO-COMPONENT RESPONSE REGULATOR"/>
    <property type="match status" value="1"/>
</dbReference>
<feature type="modified residue" description="4-aspartylphosphate" evidence="2">
    <location>
        <position position="59"/>
    </location>
</feature>
<evidence type="ECO:0000256" key="2">
    <source>
        <dbReference type="PROSITE-ProRule" id="PRU00169"/>
    </source>
</evidence>
<dbReference type="PROSITE" id="PS50110">
    <property type="entry name" value="RESPONSE_REGULATORY"/>
    <property type="match status" value="1"/>
</dbReference>
<evidence type="ECO:0000256" key="1">
    <source>
        <dbReference type="ARBA" id="ARBA00022553"/>
    </source>
</evidence>
<dbReference type="Pfam" id="PF00072">
    <property type="entry name" value="Response_reg"/>
    <property type="match status" value="1"/>
</dbReference>
<evidence type="ECO:0000259" key="3">
    <source>
        <dbReference type="PROSITE" id="PS50110"/>
    </source>
</evidence>
<evidence type="ECO:0000313" key="5">
    <source>
        <dbReference type="Proteomes" id="UP001386437"/>
    </source>
</evidence>